<dbReference type="GO" id="GO:0003796">
    <property type="term" value="F:lysozyme activity"/>
    <property type="evidence" value="ECO:0007669"/>
    <property type="project" value="UniProtKB-EC"/>
</dbReference>
<dbReference type="EC" id="3.2.1.17" evidence="7"/>
<proteinExistence type="inferred from homology"/>
<dbReference type="InterPro" id="IPR051018">
    <property type="entry name" value="Bacteriophage_GH24"/>
</dbReference>
<dbReference type="SUPFAM" id="SSF53955">
    <property type="entry name" value="Lysozyme-like"/>
    <property type="match status" value="1"/>
</dbReference>
<evidence type="ECO:0000313" key="8">
    <source>
        <dbReference type="EMBL" id="ATY33999.1"/>
    </source>
</evidence>
<dbReference type="InterPro" id="IPR033907">
    <property type="entry name" value="Endolysin_autolysin"/>
</dbReference>
<evidence type="ECO:0000313" key="9">
    <source>
        <dbReference type="Proteomes" id="UP000229081"/>
    </source>
</evidence>
<evidence type="ECO:0000256" key="4">
    <source>
        <dbReference type="ARBA" id="ARBA00022801"/>
    </source>
</evidence>
<evidence type="ECO:0000256" key="2">
    <source>
        <dbReference type="ARBA" id="ARBA00022529"/>
    </source>
</evidence>
<evidence type="ECO:0000256" key="3">
    <source>
        <dbReference type="ARBA" id="ARBA00022638"/>
    </source>
</evidence>
<name>A0A2K8MPV1_9SPHN</name>
<dbReference type="GO" id="GO:0009253">
    <property type="term" value="P:peptidoglycan catabolic process"/>
    <property type="evidence" value="ECO:0007669"/>
    <property type="project" value="InterPro"/>
</dbReference>
<dbReference type="CDD" id="cd00737">
    <property type="entry name" value="lyz_endolysin_autolysin"/>
    <property type="match status" value="1"/>
</dbReference>
<dbReference type="GO" id="GO:0042742">
    <property type="term" value="P:defense response to bacterium"/>
    <property type="evidence" value="ECO:0007669"/>
    <property type="project" value="UniProtKB-KW"/>
</dbReference>
<dbReference type="Gene3D" id="1.10.530.40">
    <property type="match status" value="1"/>
</dbReference>
<keyword evidence="6 7" id="KW-0326">Glycosidase</keyword>
<protein>
    <recommendedName>
        <fullName evidence="7">Lysozyme</fullName>
        <ecNumber evidence="7">3.2.1.17</ecNumber>
    </recommendedName>
</protein>
<dbReference type="HAMAP" id="MF_04110">
    <property type="entry name" value="ENDOLYSIN_T4"/>
    <property type="match status" value="1"/>
</dbReference>
<dbReference type="InterPro" id="IPR023346">
    <property type="entry name" value="Lysozyme-like_dom_sf"/>
</dbReference>
<keyword evidence="3 7" id="KW-0081">Bacteriolytic enzyme</keyword>
<evidence type="ECO:0000256" key="6">
    <source>
        <dbReference type="ARBA" id="ARBA00023295"/>
    </source>
</evidence>
<dbReference type="Pfam" id="PF00959">
    <property type="entry name" value="Phage_lysozyme"/>
    <property type="match status" value="1"/>
</dbReference>
<accession>A0A2K8MPV1</accession>
<dbReference type="GO" id="GO:0031640">
    <property type="term" value="P:killing of cells of another organism"/>
    <property type="evidence" value="ECO:0007669"/>
    <property type="project" value="UniProtKB-KW"/>
</dbReference>
<dbReference type="OrthoDB" id="5327667at2"/>
<dbReference type="RefSeq" id="WP_100283794.1">
    <property type="nucleotide sequence ID" value="NZ_CP024923.1"/>
</dbReference>
<dbReference type="PANTHER" id="PTHR38107:SF3">
    <property type="entry name" value="LYSOZYME RRRD-RELATED"/>
    <property type="match status" value="1"/>
</dbReference>
<gene>
    <name evidence="8" type="ORF">CVN68_20270</name>
</gene>
<keyword evidence="9" id="KW-1185">Reference proteome</keyword>
<reference evidence="8 9" key="1">
    <citation type="submission" date="2017-11" db="EMBL/GenBank/DDBJ databases">
        <title>Complete genome sequence of Sphingomonas sp. Strain Cra20, a psychrotolerant potential plant growth promoting rhizobacteria.</title>
        <authorList>
            <person name="Luo Y."/>
        </authorList>
    </citation>
    <scope>NUCLEOTIDE SEQUENCE [LARGE SCALE GENOMIC DNA]</scope>
    <source>
        <strain evidence="8 9">Cra20</strain>
    </source>
</reference>
<organism evidence="8 9">
    <name type="scientific">Sphingomonas psychrotolerans</name>
    <dbReference type="NCBI Taxonomy" id="1327635"/>
    <lineage>
        <taxon>Bacteria</taxon>
        <taxon>Pseudomonadati</taxon>
        <taxon>Pseudomonadota</taxon>
        <taxon>Alphaproteobacteria</taxon>
        <taxon>Sphingomonadales</taxon>
        <taxon>Sphingomonadaceae</taxon>
        <taxon>Sphingomonas</taxon>
    </lineage>
</organism>
<comment type="catalytic activity">
    <reaction evidence="1 7">
        <text>Hydrolysis of (1-&gt;4)-beta-linkages between N-acetylmuramic acid and N-acetyl-D-glucosamine residues in a peptidoglycan and between N-acetyl-D-glucosamine residues in chitodextrins.</text>
        <dbReference type="EC" id="3.2.1.17"/>
    </reaction>
</comment>
<dbReference type="PANTHER" id="PTHR38107">
    <property type="match status" value="1"/>
</dbReference>
<keyword evidence="2 7" id="KW-0929">Antimicrobial</keyword>
<keyword evidence="4 7" id="KW-0378">Hydrolase</keyword>
<sequence length="153" mass="16195">MTPGPACFALVQRFEGCAKKQIDGNFTAYPDPGTGGDPWTIGWGTTGADIKPGVIWTQQQCDDRLAADITSFAARVSALLDGAQTSQHQFDALVSFAYNVGVGNLSSSTLLRLHKAGDFADAQQQFGRWNKAAGKVLPGLTTRRAAEAALYGS</sequence>
<evidence type="ECO:0000256" key="1">
    <source>
        <dbReference type="ARBA" id="ARBA00000632"/>
    </source>
</evidence>
<dbReference type="InterPro" id="IPR034690">
    <property type="entry name" value="Endolysin_T4_type"/>
</dbReference>
<dbReference type="EMBL" id="CP024923">
    <property type="protein sequence ID" value="ATY33999.1"/>
    <property type="molecule type" value="Genomic_DNA"/>
</dbReference>
<keyword evidence="5" id="KW-1035">Host cytoplasm</keyword>
<dbReference type="InterPro" id="IPR002196">
    <property type="entry name" value="Glyco_hydro_24"/>
</dbReference>
<comment type="similarity">
    <text evidence="7">Belongs to the glycosyl hydrolase 24 family.</text>
</comment>
<dbReference type="Proteomes" id="UP000229081">
    <property type="component" value="Chromosome"/>
</dbReference>
<evidence type="ECO:0000256" key="5">
    <source>
        <dbReference type="ARBA" id="ARBA00023200"/>
    </source>
</evidence>
<dbReference type="GO" id="GO:0016998">
    <property type="term" value="P:cell wall macromolecule catabolic process"/>
    <property type="evidence" value="ECO:0007669"/>
    <property type="project" value="InterPro"/>
</dbReference>
<dbReference type="InterPro" id="IPR023347">
    <property type="entry name" value="Lysozyme_dom_sf"/>
</dbReference>
<dbReference type="AlphaFoldDB" id="A0A2K8MPV1"/>
<dbReference type="KEGG" id="sphc:CVN68_20270"/>
<evidence type="ECO:0000256" key="7">
    <source>
        <dbReference type="RuleBase" id="RU003788"/>
    </source>
</evidence>